<keyword evidence="1" id="KW-0472">Membrane</keyword>
<dbReference type="Pfam" id="PF06961">
    <property type="entry name" value="DUF1294"/>
    <property type="match status" value="1"/>
</dbReference>
<gene>
    <name evidence="2" type="ORF">BBD42_26135</name>
</gene>
<reference evidence="2" key="1">
    <citation type="submission" date="2016-08" db="EMBL/GenBank/DDBJ databases">
        <title>Complete Genome Seqeunce of Paenibacillus sp. BIHB 4019 from tea rhizoplane.</title>
        <authorList>
            <person name="Thakur R."/>
            <person name="Swarnkar M.K."/>
            <person name="Gulati A."/>
        </authorList>
    </citation>
    <scope>NUCLEOTIDE SEQUENCE [LARGE SCALE GENOMIC DNA]</scope>
    <source>
        <strain evidence="2">BIHB4019</strain>
    </source>
</reference>
<evidence type="ECO:0008006" key="3">
    <source>
        <dbReference type="Google" id="ProtNLM"/>
    </source>
</evidence>
<dbReference type="AlphaFoldDB" id="A0A1B2DPE0"/>
<organism evidence="2">
    <name type="scientific">Paenibacillus sp. BIHB 4019</name>
    <dbReference type="NCBI Taxonomy" id="1870819"/>
    <lineage>
        <taxon>Bacteria</taxon>
        <taxon>Bacillati</taxon>
        <taxon>Bacillota</taxon>
        <taxon>Bacilli</taxon>
        <taxon>Bacillales</taxon>
        <taxon>Paenibacillaceae</taxon>
        <taxon>Paenibacillus</taxon>
    </lineage>
</organism>
<feature type="transmembrane region" description="Helical" evidence="1">
    <location>
        <begin position="6"/>
        <end position="23"/>
    </location>
</feature>
<name>A0A1B2DPE0_9BACL</name>
<feature type="transmembrane region" description="Helical" evidence="1">
    <location>
        <begin position="39"/>
        <end position="56"/>
    </location>
</feature>
<keyword evidence="1" id="KW-1133">Transmembrane helix</keyword>
<accession>A0A1B2DPE0</accession>
<dbReference type="EMBL" id="CP016808">
    <property type="protein sequence ID" value="ANY69578.1"/>
    <property type="molecule type" value="Genomic_DNA"/>
</dbReference>
<evidence type="ECO:0000313" key="2">
    <source>
        <dbReference type="EMBL" id="ANY69578.1"/>
    </source>
</evidence>
<sequence>MSMQLFILFILAINCWTFTLMYLDKQSARRQQRRIPEKRLFTLSAVGGAIGAYAGMRAWRHKTKHRSFVIGIPLLVMLNLLLFAAVFHYVFDISIFK</sequence>
<dbReference type="InterPro" id="IPR010718">
    <property type="entry name" value="DUF1294"/>
</dbReference>
<evidence type="ECO:0000256" key="1">
    <source>
        <dbReference type="SAM" id="Phobius"/>
    </source>
</evidence>
<keyword evidence="1" id="KW-0812">Transmembrane</keyword>
<proteinExistence type="predicted"/>
<dbReference type="RefSeq" id="WP_237163242.1">
    <property type="nucleotide sequence ID" value="NZ_CP016808.1"/>
</dbReference>
<feature type="transmembrane region" description="Helical" evidence="1">
    <location>
        <begin position="68"/>
        <end position="91"/>
    </location>
</feature>
<protein>
    <recommendedName>
        <fullName evidence="3">DUF1294 domain-containing protein</fullName>
    </recommendedName>
</protein>